<reference evidence="1" key="1">
    <citation type="submission" date="2021-06" db="EMBL/GenBank/DDBJ databases">
        <authorList>
            <person name="Kallberg Y."/>
            <person name="Tangrot J."/>
            <person name="Rosling A."/>
        </authorList>
    </citation>
    <scope>NUCLEOTIDE SEQUENCE</scope>
    <source>
        <strain evidence="1">FL130A</strain>
    </source>
</reference>
<name>A0A9N9JHA4_9GLOM</name>
<proteinExistence type="predicted"/>
<dbReference type="AlphaFoldDB" id="A0A9N9JHA4"/>
<sequence length="111" mass="12534">RKNLIGLKHYSADAPVEFFFNNEKSNCINISVGEEPSFKKEIRGDRVVNGVLQTIIKHITRFWSAPEWVICFIINWSTPLTTLRGGSKNVPGFGNTFILDCAFIIAMLKTT</sequence>
<feature type="non-terminal residue" evidence="1">
    <location>
        <position position="111"/>
    </location>
</feature>
<dbReference type="Proteomes" id="UP000789508">
    <property type="component" value="Unassembled WGS sequence"/>
</dbReference>
<dbReference type="EMBL" id="CAJVPS010057275">
    <property type="protein sequence ID" value="CAG8778496.1"/>
    <property type="molecule type" value="Genomic_DNA"/>
</dbReference>
<organism evidence="1 2">
    <name type="scientific">Ambispora leptoticha</name>
    <dbReference type="NCBI Taxonomy" id="144679"/>
    <lineage>
        <taxon>Eukaryota</taxon>
        <taxon>Fungi</taxon>
        <taxon>Fungi incertae sedis</taxon>
        <taxon>Mucoromycota</taxon>
        <taxon>Glomeromycotina</taxon>
        <taxon>Glomeromycetes</taxon>
        <taxon>Archaeosporales</taxon>
        <taxon>Ambisporaceae</taxon>
        <taxon>Ambispora</taxon>
    </lineage>
</organism>
<accession>A0A9N9JHA4</accession>
<feature type="non-terminal residue" evidence="1">
    <location>
        <position position="1"/>
    </location>
</feature>
<keyword evidence="2" id="KW-1185">Reference proteome</keyword>
<gene>
    <name evidence="1" type="ORF">ALEPTO_LOCUS14542</name>
</gene>
<evidence type="ECO:0000313" key="2">
    <source>
        <dbReference type="Proteomes" id="UP000789508"/>
    </source>
</evidence>
<comment type="caution">
    <text evidence="1">The sequence shown here is derived from an EMBL/GenBank/DDBJ whole genome shotgun (WGS) entry which is preliminary data.</text>
</comment>
<evidence type="ECO:0000313" key="1">
    <source>
        <dbReference type="EMBL" id="CAG8778496.1"/>
    </source>
</evidence>
<protein>
    <submittedName>
        <fullName evidence="1">4878_t:CDS:1</fullName>
    </submittedName>
</protein>